<accession>A0A2P2IN69</accession>
<sequence length="61" mass="6824">MTSDFGDLTSLSGMASISRRVLLLQTSPMSTDLWANFHLSEILFLASLLTYDSVVWEEGLR</sequence>
<reference evidence="1" key="1">
    <citation type="submission" date="2018-02" db="EMBL/GenBank/DDBJ databases">
        <title>Rhizophora mucronata_Transcriptome.</title>
        <authorList>
            <person name="Meera S.P."/>
            <person name="Sreeshan A."/>
            <person name="Augustine A."/>
        </authorList>
    </citation>
    <scope>NUCLEOTIDE SEQUENCE</scope>
    <source>
        <tissue evidence="1">Leaf</tissue>
    </source>
</reference>
<protein>
    <submittedName>
        <fullName evidence="1">Uncharacterized protein</fullName>
    </submittedName>
</protein>
<organism evidence="1">
    <name type="scientific">Rhizophora mucronata</name>
    <name type="common">Asiatic mangrove</name>
    <dbReference type="NCBI Taxonomy" id="61149"/>
    <lineage>
        <taxon>Eukaryota</taxon>
        <taxon>Viridiplantae</taxon>
        <taxon>Streptophyta</taxon>
        <taxon>Embryophyta</taxon>
        <taxon>Tracheophyta</taxon>
        <taxon>Spermatophyta</taxon>
        <taxon>Magnoliopsida</taxon>
        <taxon>eudicotyledons</taxon>
        <taxon>Gunneridae</taxon>
        <taxon>Pentapetalae</taxon>
        <taxon>rosids</taxon>
        <taxon>fabids</taxon>
        <taxon>Malpighiales</taxon>
        <taxon>Rhizophoraceae</taxon>
        <taxon>Rhizophora</taxon>
    </lineage>
</organism>
<name>A0A2P2IN69_RHIMU</name>
<evidence type="ECO:0000313" key="1">
    <source>
        <dbReference type="EMBL" id="MBW82664.1"/>
    </source>
</evidence>
<dbReference type="AlphaFoldDB" id="A0A2P2IN69"/>
<proteinExistence type="predicted"/>
<dbReference type="EMBL" id="GGEC01002181">
    <property type="protein sequence ID" value="MBW82664.1"/>
    <property type="molecule type" value="Transcribed_RNA"/>
</dbReference>